<evidence type="ECO:0000259" key="4">
    <source>
        <dbReference type="PROSITE" id="PS50887"/>
    </source>
</evidence>
<feature type="modified residue" description="4-aspartylphosphate" evidence="1">
    <location>
        <position position="58"/>
    </location>
</feature>
<dbReference type="FunFam" id="3.30.70.270:FF:000001">
    <property type="entry name" value="Diguanylate cyclase domain protein"/>
    <property type="match status" value="1"/>
</dbReference>
<proteinExistence type="predicted"/>
<feature type="domain" description="GGDEF" evidence="4">
    <location>
        <begin position="181"/>
        <end position="318"/>
    </location>
</feature>
<feature type="domain" description="Response regulatory" evidence="3">
    <location>
        <begin position="2"/>
        <end position="123"/>
    </location>
</feature>
<dbReference type="Gene3D" id="3.30.70.270">
    <property type="match status" value="1"/>
</dbReference>
<dbReference type="Pfam" id="PF00990">
    <property type="entry name" value="GGDEF"/>
    <property type="match status" value="1"/>
</dbReference>
<dbReference type="SUPFAM" id="SSF55073">
    <property type="entry name" value="Nucleotide cyclase"/>
    <property type="match status" value="1"/>
</dbReference>
<dbReference type="InterPro" id="IPR011006">
    <property type="entry name" value="CheY-like_superfamily"/>
</dbReference>
<dbReference type="PROSITE" id="PS50887">
    <property type="entry name" value="GGDEF"/>
    <property type="match status" value="1"/>
</dbReference>
<dbReference type="SUPFAM" id="SSF52172">
    <property type="entry name" value="CheY-like"/>
    <property type="match status" value="1"/>
</dbReference>
<name>A0AA49FLS1_9PROT</name>
<dbReference type="PANTHER" id="PTHR46663:SF3">
    <property type="entry name" value="SLL0267 PROTEIN"/>
    <property type="match status" value="1"/>
</dbReference>
<dbReference type="SMART" id="SM00267">
    <property type="entry name" value="GGDEF"/>
    <property type="match status" value="1"/>
</dbReference>
<evidence type="ECO:0000313" key="5">
    <source>
        <dbReference type="EMBL" id="WIM06291.1"/>
    </source>
</evidence>
<accession>A0AA49FLS1</accession>
<dbReference type="GO" id="GO:0003824">
    <property type="term" value="F:catalytic activity"/>
    <property type="evidence" value="ECO:0007669"/>
    <property type="project" value="UniProtKB-ARBA"/>
</dbReference>
<dbReference type="NCBIfam" id="TIGR00254">
    <property type="entry name" value="GGDEF"/>
    <property type="match status" value="1"/>
</dbReference>
<evidence type="ECO:0000256" key="1">
    <source>
        <dbReference type="PROSITE-ProRule" id="PRU00169"/>
    </source>
</evidence>
<dbReference type="PROSITE" id="PS50110">
    <property type="entry name" value="RESPONSE_REGULATORY"/>
    <property type="match status" value="1"/>
</dbReference>
<dbReference type="CDD" id="cd00156">
    <property type="entry name" value="REC"/>
    <property type="match status" value="1"/>
</dbReference>
<sequence>MRILLVEDNAGDARLIELLLDEARDAGRIGDGRVERVSTAREAAARLESGGFDVVLLDLSLPDAQGPETFRKIRSAAPDLPVLALTGNDDEKLAHDLVSSGMQDYLVKGQVDARLLARALRYAIERKRSEKKLRLAVAALKRIEGQLRHQAHHDALTGLPNRILFHDRLEQARALARRNKSFAALMFLDLDRFKLINDTLGHIWGDVLLKETAERLRGCVRAVDTVARLGGDEFAIILGDLASRDDAARVAGKILQALARPFRLSGQEVFVTGSIGVAVCGEEPEECGAGEPGLVEQADIAMYHAKHSGCNSFHFYAPGMGATSQQYLAMEADLRRALDQEASDQPGVDGRTVRRRSAATAPRSS</sequence>
<dbReference type="Gene3D" id="3.40.50.2300">
    <property type="match status" value="1"/>
</dbReference>
<dbReference type="CDD" id="cd01949">
    <property type="entry name" value="GGDEF"/>
    <property type="match status" value="1"/>
</dbReference>
<dbReference type="InterPro" id="IPR000160">
    <property type="entry name" value="GGDEF_dom"/>
</dbReference>
<dbReference type="EMBL" id="CP107246">
    <property type="protein sequence ID" value="WIM06291.1"/>
    <property type="molecule type" value="Genomic_DNA"/>
</dbReference>
<dbReference type="InterPro" id="IPR043128">
    <property type="entry name" value="Rev_trsase/Diguanyl_cyclase"/>
</dbReference>
<dbReference type="Pfam" id="PF00072">
    <property type="entry name" value="Response_reg"/>
    <property type="match status" value="1"/>
</dbReference>
<dbReference type="InterPro" id="IPR052163">
    <property type="entry name" value="DGC-Regulatory_Protein"/>
</dbReference>
<dbReference type="PANTHER" id="PTHR46663">
    <property type="entry name" value="DIGUANYLATE CYCLASE DGCT-RELATED"/>
    <property type="match status" value="1"/>
</dbReference>
<dbReference type="KEGG" id="npv:OHM77_03080"/>
<dbReference type="SMART" id="SM00448">
    <property type="entry name" value="REC"/>
    <property type="match status" value="1"/>
</dbReference>
<dbReference type="Proteomes" id="UP001234916">
    <property type="component" value="Chromosome"/>
</dbReference>
<keyword evidence="1" id="KW-0597">Phosphoprotein</keyword>
<dbReference type="AlphaFoldDB" id="A0AA49FLS1"/>
<dbReference type="InterPro" id="IPR029787">
    <property type="entry name" value="Nucleotide_cyclase"/>
</dbReference>
<reference evidence="5" key="1">
    <citation type="journal article" date="2023" name="Nat. Microbiol.">
        <title>Enrichment and characterization of a nitric oxide-reducing microbial community in a continuous bioreactor.</title>
        <authorList>
            <person name="Garrido-Amador P."/>
            <person name="Stortenbeker N."/>
            <person name="Wessels H.J.C.T."/>
            <person name="Speth D.R."/>
            <person name="Garcia-Heredia I."/>
            <person name="Kartal B."/>
        </authorList>
    </citation>
    <scope>NUCLEOTIDE SEQUENCE</scope>
    <source>
        <strain evidence="5">MAG1</strain>
    </source>
</reference>
<evidence type="ECO:0000256" key="2">
    <source>
        <dbReference type="SAM" id="MobiDB-lite"/>
    </source>
</evidence>
<dbReference type="InterPro" id="IPR001789">
    <property type="entry name" value="Sig_transdc_resp-reg_receiver"/>
</dbReference>
<feature type="region of interest" description="Disordered" evidence="2">
    <location>
        <begin position="338"/>
        <end position="365"/>
    </location>
</feature>
<evidence type="ECO:0000259" key="3">
    <source>
        <dbReference type="PROSITE" id="PS50110"/>
    </source>
</evidence>
<dbReference type="GO" id="GO:0000160">
    <property type="term" value="P:phosphorelay signal transduction system"/>
    <property type="evidence" value="ECO:0007669"/>
    <property type="project" value="InterPro"/>
</dbReference>
<gene>
    <name evidence="5" type="ORF">OHM77_03080</name>
</gene>
<organism evidence="5">
    <name type="scientific">Candidatus Nitricoxidivorans perseverans</name>
    <dbReference type="NCBI Taxonomy" id="2975601"/>
    <lineage>
        <taxon>Bacteria</taxon>
        <taxon>Pseudomonadati</taxon>
        <taxon>Pseudomonadota</taxon>
        <taxon>Betaproteobacteria</taxon>
        <taxon>Nitrosomonadales</taxon>
        <taxon>Sterolibacteriaceae</taxon>
        <taxon>Candidatus Nitricoxidivorans</taxon>
    </lineage>
</organism>
<protein>
    <submittedName>
        <fullName evidence="5">Diguanylate cyclase response regulator</fullName>
    </submittedName>
</protein>